<feature type="non-terminal residue" evidence="10">
    <location>
        <position position="1"/>
    </location>
</feature>
<evidence type="ECO:0000256" key="7">
    <source>
        <dbReference type="SAM" id="Coils"/>
    </source>
</evidence>
<sequence>IVEIRRVRDEFLDAQIRHEKHRFGFWDSRREVLQQVEDIFLEPTESGLNTVLEEFWAAWQELSKHPESVPTRVNLREKAKFLTDRIKLAYGQLETLAQEMRQEIETKVQQVNSLVQEIHTLNESIMRVKSSGQQPNDFLDKRDLLLDRLAELVDYQVKKRSDGRVEIYLQGKPLLQARTVQALETVVGPQEVKVVWKGDQAEVGLTGGRLTSLLQSFNEVLPAYRAKLNDLARKLTEEVNSLHRTGYGLDGQAGRDFFVPLDGDPEPASHIAVSNDILADPAFIGAASQPGAPGDGSIALEIARLSRERVFPEGGNPTFTFGDYYQNIVAELGVQTDEGNRMVEVQEHVLEQLETRREAVAGVSLDEELANMVQFQQAYAAAARVISVIDEMLDILINRTGR</sequence>
<dbReference type="GO" id="GO:0005198">
    <property type="term" value="F:structural molecule activity"/>
    <property type="evidence" value="ECO:0007669"/>
    <property type="project" value="InterPro"/>
</dbReference>
<feature type="coiled-coil region" evidence="7">
    <location>
        <begin position="90"/>
        <end position="117"/>
    </location>
</feature>
<feature type="domain" description="Flagellar hook-associated protein FlgK helical" evidence="9">
    <location>
        <begin position="33"/>
        <end position="258"/>
    </location>
</feature>
<dbReference type="NCBIfam" id="TIGR02492">
    <property type="entry name" value="flgK_ends"/>
    <property type="match status" value="1"/>
</dbReference>
<comment type="similarity">
    <text evidence="3">Belongs to the flagella basal body rod proteins family.</text>
</comment>
<evidence type="ECO:0000313" key="11">
    <source>
        <dbReference type="Proteomes" id="UP000197032"/>
    </source>
</evidence>
<dbReference type="EMBL" id="BDGJ01000111">
    <property type="protein sequence ID" value="GAW92903.1"/>
    <property type="molecule type" value="Genomic_DNA"/>
</dbReference>
<gene>
    <name evidence="10" type="ORF">KKC1_20490</name>
</gene>
<dbReference type="GO" id="GO:0044780">
    <property type="term" value="P:bacterial-type flagellum assembly"/>
    <property type="evidence" value="ECO:0007669"/>
    <property type="project" value="InterPro"/>
</dbReference>
<comment type="caution">
    <text evidence="10">The sequence shown here is derived from an EMBL/GenBank/DDBJ whole genome shotgun (WGS) entry which is preliminary data.</text>
</comment>
<comment type="subcellular location">
    <subcellularLocation>
        <location evidence="1">Bacterial flagellum</location>
    </subcellularLocation>
    <subcellularLocation>
        <location evidence="2">Secreted</location>
    </subcellularLocation>
</comment>
<dbReference type="InterPro" id="IPR010930">
    <property type="entry name" value="Flg_bb/hook_C_dom"/>
</dbReference>
<dbReference type="GO" id="GO:0009424">
    <property type="term" value="C:bacterial-type flagellum hook"/>
    <property type="evidence" value="ECO:0007669"/>
    <property type="project" value="InterPro"/>
</dbReference>
<keyword evidence="6" id="KW-0975">Bacterial flagellum</keyword>
<dbReference type="SUPFAM" id="SSF64518">
    <property type="entry name" value="Phase 1 flagellin"/>
    <property type="match status" value="1"/>
</dbReference>
<dbReference type="InterPro" id="IPR053927">
    <property type="entry name" value="FlgK_helical"/>
</dbReference>
<keyword evidence="11" id="KW-1185">Reference proteome</keyword>
<accession>A0A1Z5HTN9</accession>
<keyword evidence="7" id="KW-0175">Coiled coil</keyword>
<keyword evidence="10" id="KW-0966">Cell projection</keyword>
<dbReference type="GO" id="GO:0005576">
    <property type="term" value="C:extracellular region"/>
    <property type="evidence" value="ECO:0007669"/>
    <property type="project" value="UniProtKB-SubCell"/>
</dbReference>
<organism evidence="10 11">
    <name type="scientific">Calderihabitans maritimus</name>
    <dbReference type="NCBI Taxonomy" id="1246530"/>
    <lineage>
        <taxon>Bacteria</taxon>
        <taxon>Bacillati</taxon>
        <taxon>Bacillota</taxon>
        <taxon>Clostridia</taxon>
        <taxon>Neomoorellales</taxon>
        <taxon>Calderihabitantaceae</taxon>
        <taxon>Calderihabitans</taxon>
    </lineage>
</organism>
<dbReference type="PANTHER" id="PTHR30033">
    <property type="entry name" value="FLAGELLAR HOOK-ASSOCIATED PROTEIN 1"/>
    <property type="match status" value="1"/>
</dbReference>
<dbReference type="AlphaFoldDB" id="A0A1Z5HTN9"/>
<dbReference type="Proteomes" id="UP000197032">
    <property type="component" value="Unassembled WGS sequence"/>
</dbReference>
<keyword evidence="10" id="KW-0282">Flagellum</keyword>
<dbReference type="Pfam" id="PF06429">
    <property type="entry name" value="Flg_bbr_C"/>
    <property type="match status" value="1"/>
</dbReference>
<evidence type="ECO:0000256" key="3">
    <source>
        <dbReference type="ARBA" id="ARBA00009677"/>
    </source>
</evidence>
<protein>
    <recommendedName>
        <fullName evidence="4">Flagellar hook-associated protein 1</fullName>
    </recommendedName>
</protein>
<keyword evidence="5" id="KW-0964">Secreted</keyword>
<evidence type="ECO:0000256" key="4">
    <source>
        <dbReference type="ARBA" id="ARBA00016244"/>
    </source>
</evidence>
<evidence type="ECO:0000256" key="5">
    <source>
        <dbReference type="ARBA" id="ARBA00022525"/>
    </source>
</evidence>
<evidence type="ECO:0000256" key="2">
    <source>
        <dbReference type="ARBA" id="ARBA00004613"/>
    </source>
</evidence>
<evidence type="ECO:0000259" key="9">
    <source>
        <dbReference type="Pfam" id="PF22638"/>
    </source>
</evidence>
<keyword evidence="10" id="KW-0969">Cilium</keyword>
<evidence type="ECO:0000256" key="6">
    <source>
        <dbReference type="ARBA" id="ARBA00023143"/>
    </source>
</evidence>
<proteinExistence type="inferred from homology"/>
<dbReference type="RefSeq" id="WP_192868162.1">
    <property type="nucleotide sequence ID" value="NZ_BDGJ01000111.1"/>
</dbReference>
<evidence type="ECO:0000313" key="10">
    <source>
        <dbReference type="EMBL" id="GAW92903.1"/>
    </source>
</evidence>
<feature type="domain" description="Flagellar basal-body/hook protein C-terminal" evidence="8">
    <location>
        <begin position="361"/>
        <end position="398"/>
    </location>
</feature>
<evidence type="ECO:0000256" key="1">
    <source>
        <dbReference type="ARBA" id="ARBA00004365"/>
    </source>
</evidence>
<reference evidence="11" key="1">
    <citation type="journal article" date="2017" name="Appl. Environ. Microbiol.">
        <title>Genomic Analysis of Calderihabitans maritimus KKC1, a Thermophilic, Hydrogenogenic, Carboxydotrophic Bacterium Isolated from Marine Sediment.</title>
        <authorList>
            <person name="Omae K."/>
            <person name="Yoneda Y."/>
            <person name="Fukuyama Y."/>
            <person name="Yoshida T."/>
            <person name="Sako Y."/>
        </authorList>
    </citation>
    <scope>NUCLEOTIDE SEQUENCE [LARGE SCALE GENOMIC DNA]</scope>
    <source>
        <strain evidence="11">KKC1</strain>
    </source>
</reference>
<name>A0A1Z5HTN9_9FIRM</name>
<dbReference type="InterPro" id="IPR002371">
    <property type="entry name" value="FlgK"/>
</dbReference>
<dbReference type="Pfam" id="PF22638">
    <property type="entry name" value="FlgK_D1"/>
    <property type="match status" value="1"/>
</dbReference>
<dbReference type="PANTHER" id="PTHR30033:SF1">
    <property type="entry name" value="FLAGELLAR HOOK-ASSOCIATED PROTEIN 1"/>
    <property type="match status" value="1"/>
</dbReference>
<evidence type="ECO:0000259" key="8">
    <source>
        <dbReference type="Pfam" id="PF06429"/>
    </source>
</evidence>